<dbReference type="Proteomes" id="UP000215914">
    <property type="component" value="Chromosome 11"/>
</dbReference>
<name>A0A251TE18_HELAN</name>
<evidence type="ECO:0000313" key="3">
    <source>
        <dbReference type="Proteomes" id="UP000215914"/>
    </source>
</evidence>
<evidence type="ECO:0000313" key="2">
    <source>
        <dbReference type="EMBL" id="OTG08191.1"/>
    </source>
</evidence>
<dbReference type="InParanoid" id="A0A251TE18"/>
<accession>A0A251TE18</accession>
<dbReference type="AlphaFoldDB" id="A0A251TE18"/>
<reference evidence="3" key="1">
    <citation type="journal article" date="2017" name="Nature">
        <title>The sunflower genome provides insights into oil metabolism, flowering and Asterid evolution.</title>
        <authorList>
            <person name="Badouin H."/>
            <person name="Gouzy J."/>
            <person name="Grassa C.J."/>
            <person name="Murat F."/>
            <person name="Staton S.E."/>
            <person name="Cottret L."/>
            <person name="Lelandais-Briere C."/>
            <person name="Owens G.L."/>
            <person name="Carrere S."/>
            <person name="Mayjonade B."/>
            <person name="Legrand L."/>
            <person name="Gill N."/>
            <person name="Kane N.C."/>
            <person name="Bowers J.E."/>
            <person name="Hubner S."/>
            <person name="Bellec A."/>
            <person name="Berard A."/>
            <person name="Berges H."/>
            <person name="Blanchet N."/>
            <person name="Boniface M.C."/>
            <person name="Brunel D."/>
            <person name="Catrice O."/>
            <person name="Chaidir N."/>
            <person name="Claudel C."/>
            <person name="Donnadieu C."/>
            <person name="Faraut T."/>
            <person name="Fievet G."/>
            <person name="Helmstetter N."/>
            <person name="King M."/>
            <person name="Knapp S.J."/>
            <person name="Lai Z."/>
            <person name="Le Paslier M.C."/>
            <person name="Lippi Y."/>
            <person name="Lorenzon L."/>
            <person name="Mandel J.R."/>
            <person name="Marage G."/>
            <person name="Marchand G."/>
            <person name="Marquand E."/>
            <person name="Bret-Mestries E."/>
            <person name="Morien E."/>
            <person name="Nambeesan S."/>
            <person name="Nguyen T."/>
            <person name="Pegot-Espagnet P."/>
            <person name="Pouilly N."/>
            <person name="Raftis F."/>
            <person name="Sallet E."/>
            <person name="Schiex T."/>
            <person name="Thomas J."/>
            <person name="Vandecasteele C."/>
            <person name="Vares D."/>
            <person name="Vear F."/>
            <person name="Vautrin S."/>
            <person name="Crespi M."/>
            <person name="Mangin B."/>
            <person name="Burke J.M."/>
            <person name="Salse J."/>
            <person name="Munos S."/>
            <person name="Vincourt P."/>
            <person name="Rieseberg L.H."/>
            <person name="Langlade N.B."/>
        </authorList>
    </citation>
    <scope>NUCLEOTIDE SEQUENCE [LARGE SCALE GENOMIC DNA]</scope>
    <source>
        <strain evidence="3">cv. SF193</strain>
    </source>
</reference>
<protein>
    <submittedName>
        <fullName evidence="2">Uncharacterized protein</fullName>
    </submittedName>
</protein>
<evidence type="ECO:0000256" key="1">
    <source>
        <dbReference type="SAM" id="MobiDB-lite"/>
    </source>
</evidence>
<feature type="region of interest" description="Disordered" evidence="1">
    <location>
        <begin position="89"/>
        <end position="127"/>
    </location>
</feature>
<sequence length="127" mass="14087">MIEVTNHLFAIGGFTQKVSFGYLSVLPVSFFSQRLKHKKRNLRIFTDLDSTIFTKSNPQTRHLLPSDYAPAAVITGRAMLRSSCSAGFISDQSNTPHPSPQTCRRTSDGGGGSTLDAWQGHNYNIRR</sequence>
<feature type="compositionally biased region" description="Polar residues" evidence="1">
    <location>
        <begin position="89"/>
        <end position="104"/>
    </location>
</feature>
<gene>
    <name evidence="2" type="ORF">HannXRQ_Chr11g0338931</name>
</gene>
<organism evidence="2 3">
    <name type="scientific">Helianthus annuus</name>
    <name type="common">Common sunflower</name>
    <dbReference type="NCBI Taxonomy" id="4232"/>
    <lineage>
        <taxon>Eukaryota</taxon>
        <taxon>Viridiplantae</taxon>
        <taxon>Streptophyta</taxon>
        <taxon>Embryophyta</taxon>
        <taxon>Tracheophyta</taxon>
        <taxon>Spermatophyta</taxon>
        <taxon>Magnoliopsida</taxon>
        <taxon>eudicotyledons</taxon>
        <taxon>Gunneridae</taxon>
        <taxon>Pentapetalae</taxon>
        <taxon>asterids</taxon>
        <taxon>campanulids</taxon>
        <taxon>Asterales</taxon>
        <taxon>Asteraceae</taxon>
        <taxon>Asteroideae</taxon>
        <taxon>Heliantheae alliance</taxon>
        <taxon>Heliantheae</taxon>
        <taxon>Helianthus</taxon>
    </lineage>
</organism>
<proteinExistence type="predicted"/>
<dbReference type="EMBL" id="CM007900">
    <property type="protein sequence ID" value="OTG08191.1"/>
    <property type="molecule type" value="Genomic_DNA"/>
</dbReference>
<keyword evidence="3" id="KW-1185">Reference proteome</keyword>